<feature type="transmembrane region" description="Helical" evidence="7">
    <location>
        <begin position="248"/>
        <end position="269"/>
    </location>
</feature>
<keyword evidence="10" id="KW-1185">Reference proteome</keyword>
<feature type="transmembrane region" description="Helical" evidence="7">
    <location>
        <begin position="334"/>
        <end position="353"/>
    </location>
</feature>
<feature type="transmembrane region" description="Helical" evidence="7">
    <location>
        <begin position="61"/>
        <end position="83"/>
    </location>
</feature>
<dbReference type="InterPro" id="IPR036259">
    <property type="entry name" value="MFS_trans_sf"/>
</dbReference>
<feature type="transmembrane region" description="Helical" evidence="7">
    <location>
        <begin position="160"/>
        <end position="184"/>
    </location>
</feature>
<evidence type="ECO:0000256" key="3">
    <source>
        <dbReference type="ARBA" id="ARBA00022475"/>
    </source>
</evidence>
<proteinExistence type="predicted"/>
<reference evidence="10" key="1">
    <citation type="journal article" date="2019" name="Int. J. Syst. Evol. Microbiol.">
        <title>The Global Catalogue of Microorganisms (GCM) 10K type strain sequencing project: providing services to taxonomists for standard genome sequencing and annotation.</title>
        <authorList>
            <consortium name="The Broad Institute Genomics Platform"/>
            <consortium name="The Broad Institute Genome Sequencing Center for Infectious Disease"/>
            <person name="Wu L."/>
            <person name="Ma J."/>
        </authorList>
    </citation>
    <scope>NUCLEOTIDE SEQUENCE [LARGE SCALE GENOMIC DNA]</scope>
    <source>
        <strain evidence="10">JCM 18126</strain>
    </source>
</reference>
<comment type="subcellular location">
    <subcellularLocation>
        <location evidence="1">Cell membrane</location>
        <topology evidence="1">Multi-pass membrane protein</topology>
    </subcellularLocation>
</comment>
<feature type="transmembrane region" description="Helical" evidence="7">
    <location>
        <begin position="374"/>
        <end position="392"/>
    </location>
</feature>
<feature type="transmembrane region" description="Helical" evidence="7">
    <location>
        <begin position="95"/>
        <end position="113"/>
    </location>
</feature>
<evidence type="ECO:0000256" key="6">
    <source>
        <dbReference type="ARBA" id="ARBA00023136"/>
    </source>
</evidence>
<dbReference type="EMBL" id="BAABIL010000123">
    <property type="protein sequence ID" value="GAA4969914.1"/>
    <property type="molecule type" value="Genomic_DNA"/>
</dbReference>
<keyword evidence="2" id="KW-0813">Transport</keyword>
<dbReference type="SUPFAM" id="SSF103473">
    <property type="entry name" value="MFS general substrate transporter"/>
    <property type="match status" value="1"/>
</dbReference>
<dbReference type="CDD" id="cd17369">
    <property type="entry name" value="MFS_ShiA_like"/>
    <property type="match status" value="1"/>
</dbReference>
<comment type="caution">
    <text evidence="9">The sequence shown here is derived from an EMBL/GenBank/DDBJ whole genome shotgun (WGS) entry which is preliminary data.</text>
</comment>
<evidence type="ECO:0000313" key="10">
    <source>
        <dbReference type="Proteomes" id="UP001501195"/>
    </source>
</evidence>
<feature type="transmembrane region" description="Helical" evidence="7">
    <location>
        <begin position="281"/>
        <end position="298"/>
    </location>
</feature>
<evidence type="ECO:0000256" key="4">
    <source>
        <dbReference type="ARBA" id="ARBA00022692"/>
    </source>
</evidence>
<sequence length="452" mass="47599">MTTPTGRTAGRPVLGTEHKKRVAIGSAVGTTVENYDFIGYGTAAALYFGDAFFPDSDPTTALLLSFGTLGIGFAARPLGGIIGGYLGDKVGRRPVLIASLLVMGVATVVIGALPTYETVGILAPILLVTVRVIQGLAFGAEWGGAILMTYEHAPWKRKGAYTAIPQAGFPLGLLLANLAFLASAGLPGDWAWRVPFLLSSVLIGAGMYIRLKVEESPEFEDAKEHGQLVANPLAQVLRQDWRNLVRAFGLRVAETAGYAVSISFVTSYVHSEGLATRPQTILAIVVAALLGFPATLLWGHLTDRVGRKPVYVFGTSLMLVFGIPMFLLVNTGSLGAIIAVFVIAFVFCQNSLGGTQGAWFAELFSTETRSSGASLAYQLAAVISGFTAFWAVSLHSAYGWTGPAVLFVVYGAVGLVAALATPETFDRSRRAEVERATAAARQDPAALAAPVA</sequence>
<feature type="domain" description="Major facilitator superfamily (MFS) profile" evidence="8">
    <location>
        <begin position="22"/>
        <end position="429"/>
    </location>
</feature>
<dbReference type="InterPro" id="IPR011701">
    <property type="entry name" value="MFS"/>
</dbReference>
<protein>
    <submittedName>
        <fullName evidence="9">MFS transporter</fullName>
    </submittedName>
</protein>
<dbReference type="Pfam" id="PF07690">
    <property type="entry name" value="MFS_1"/>
    <property type="match status" value="1"/>
</dbReference>
<feature type="transmembrane region" description="Helical" evidence="7">
    <location>
        <begin position="119"/>
        <end position="139"/>
    </location>
</feature>
<feature type="transmembrane region" description="Helical" evidence="7">
    <location>
        <begin position="190"/>
        <end position="209"/>
    </location>
</feature>
<feature type="transmembrane region" description="Helical" evidence="7">
    <location>
        <begin position="398"/>
        <end position="420"/>
    </location>
</feature>
<feature type="transmembrane region" description="Helical" evidence="7">
    <location>
        <begin position="310"/>
        <end position="328"/>
    </location>
</feature>
<keyword evidence="3" id="KW-1003">Cell membrane</keyword>
<dbReference type="PROSITE" id="PS50850">
    <property type="entry name" value="MFS"/>
    <property type="match status" value="1"/>
</dbReference>
<dbReference type="Proteomes" id="UP001501195">
    <property type="component" value="Unassembled WGS sequence"/>
</dbReference>
<accession>A0ABP9HFT5</accession>
<dbReference type="PANTHER" id="PTHR43045:SF1">
    <property type="entry name" value="SHIKIMATE TRANSPORTER"/>
    <property type="match status" value="1"/>
</dbReference>
<evidence type="ECO:0000259" key="8">
    <source>
        <dbReference type="PROSITE" id="PS50850"/>
    </source>
</evidence>
<evidence type="ECO:0000256" key="1">
    <source>
        <dbReference type="ARBA" id="ARBA00004651"/>
    </source>
</evidence>
<keyword evidence="4 7" id="KW-0812">Transmembrane</keyword>
<dbReference type="InterPro" id="IPR020846">
    <property type="entry name" value="MFS_dom"/>
</dbReference>
<gene>
    <name evidence="9" type="ORF">GCM10023225_10080</name>
</gene>
<evidence type="ECO:0000256" key="7">
    <source>
        <dbReference type="SAM" id="Phobius"/>
    </source>
</evidence>
<keyword evidence="6 7" id="KW-0472">Membrane</keyword>
<evidence type="ECO:0000256" key="2">
    <source>
        <dbReference type="ARBA" id="ARBA00022448"/>
    </source>
</evidence>
<organism evidence="9 10">
    <name type="scientific">Kineococcus glutinatus</name>
    <dbReference type="NCBI Taxonomy" id="1070872"/>
    <lineage>
        <taxon>Bacteria</taxon>
        <taxon>Bacillati</taxon>
        <taxon>Actinomycetota</taxon>
        <taxon>Actinomycetes</taxon>
        <taxon>Kineosporiales</taxon>
        <taxon>Kineosporiaceae</taxon>
        <taxon>Kineococcus</taxon>
    </lineage>
</organism>
<keyword evidence="5 7" id="KW-1133">Transmembrane helix</keyword>
<evidence type="ECO:0000313" key="9">
    <source>
        <dbReference type="EMBL" id="GAA4969914.1"/>
    </source>
</evidence>
<dbReference type="Gene3D" id="1.20.1250.20">
    <property type="entry name" value="MFS general substrate transporter like domains"/>
    <property type="match status" value="2"/>
</dbReference>
<name>A0ABP9HFT5_9ACTN</name>
<evidence type="ECO:0000256" key="5">
    <source>
        <dbReference type="ARBA" id="ARBA00022989"/>
    </source>
</evidence>
<dbReference type="PANTHER" id="PTHR43045">
    <property type="entry name" value="SHIKIMATE TRANSPORTER"/>
    <property type="match status" value="1"/>
</dbReference>